<evidence type="ECO:0000313" key="2">
    <source>
        <dbReference type="EMBL" id="KAK7463925.1"/>
    </source>
</evidence>
<reference evidence="2 3" key="1">
    <citation type="journal article" date="2023" name="Sci. Data">
        <title>Genome assembly of the Korean intertidal mud-creeper Batillaria attramentaria.</title>
        <authorList>
            <person name="Patra A.K."/>
            <person name="Ho P.T."/>
            <person name="Jun S."/>
            <person name="Lee S.J."/>
            <person name="Kim Y."/>
            <person name="Won Y.J."/>
        </authorList>
    </citation>
    <scope>NUCLEOTIDE SEQUENCE [LARGE SCALE GENOMIC DNA]</scope>
    <source>
        <strain evidence="2">Wonlab-2016</strain>
    </source>
</reference>
<organism evidence="2 3">
    <name type="scientific">Batillaria attramentaria</name>
    <dbReference type="NCBI Taxonomy" id="370345"/>
    <lineage>
        <taxon>Eukaryota</taxon>
        <taxon>Metazoa</taxon>
        <taxon>Spiralia</taxon>
        <taxon>Lophotrochozoa</taxon>
        <taxon>Mollusca</taxon>
        <taxon>Gastropoda</taxon>
        <taxon>Caenogastropoda</taxon>
        <taxon>Sorbeoconcha</taxon>
        <taxon>Cerithioidea</taxon>
        <taxon>Batillariidae</taxon>
        <taxon>Batillaria</taxon>
    </lineage>
</organism>
<sequence>MHQCSTRLQVYVRSTQIYRCTFHTNLQVYGSTQVYRCTVPHMYGSTQVYRCTYVPHRSTGVRTFHTSLQVYGSTHVYRCMFQTQEYADSTPQVHGTDNMAATSPPLVLTPFPSHSDPTCVCFHNSLHTRLPVRRDKHKTTKWSGNNDPIRRGSRPQLHPGRFPLRPHSVSAHSQVTCSSTAFPSSDAEGNGAGVRGGGDKISVATSAPRGRVLPRCTGGTLPFSRHDASR</sequence>
<gene>
    <name evidence="2" type="ORF">BaRGS_00038091</name>
</gene>
<evidence type="ECO:0000256" key="1">
    <source>
        <dbReference type="SAM" id="MobiDB-lite"/>
    </source>
</evidence>
<dbReference type="EMBL" id="JACVVK020000598">
    <property type="protein sequence ID" value="KAK7463925.1"/>
    <property type="molecule type" value="Genomic_DNA"/>
</dbReference>
<feature type="compositionally biased region" description="Polar residues" evidence="1">
    <location>
        <begin position="170"/>
        <end position="183"/>
    </location>
</feature>
<proteinExistence type="predicted"/>
<comment type="caution">
    <text evidence="2">The sequence shown here is derived from an EMBL/GenBank/DDBJ whole genome shotgun (WGS) entry which is preliminary data.</text>
</comment>
<accession>A0ABD0J6U6</accession>
<feature type="region of interest" description="Disordered" evidence="1">
    <location>
        <begin position="132"/>
        <end position="230"/>
    </location>
</feature>
<dbReference type="AlphaFoldDB" id="A0ABD0J6U6"/>
<protein>
    <submittedName>
        <fullName evidence="2">Uncharacterized protein</fullName>
    </submittedName>
</protein>
<keyword evidence="3" id="KW-1185">Reference proteome</keyword>
<evidence type="ECO:0000313" key="3">
    <source>
        <dbReference type="Proteomes" id="UP001519460"/>
    </source>
</evidence>
<name>A0ABD0J6U6_9CAEN</name>
<dbReference type="Proteomes" id="UP001519460">
    <property type="component" value="Unassembled WGS sequence"/>
</dbReference>